<dbReference type="EMBL" id="BFAA01010491">
    <property type="protein sequence ID" value="GCB78681.1"/>
    <property type="molecule type" value="Genomic_DNA"/>
</dbReference>
<keyword evidence="3" id="KW-1185">Reference proteome</keyword>
<feature type="compositionally biased region" description="Acidic residues" evidence="1">
    <location>
        <begin position="100"/>
        <end position="112"/>
    </location>
</feature>
<comment type="caution">
    <text evidence="2">The sequence shown here is derived from an EMBL/GenBank/DDBJ whole genome shotgun (WGS) entry which is preliminary data.</text>
</comment>
<feature type="compositionally biased region" description="Acidic residues" evidence="1">
    <location>
        <begin position="60"/>
        <end position="85"/>
    </location>
</feature>
<protein>
    <submittedName>
        <fullName evidence="2">Uncharacterized protein</fullName>
    </submittedName>
</protein>
<reference evidence="2 3" key="1">
    <citation type="journal article" date="2018" name="Nat. Ecol. Evol.">
        <title>Shark genomes provide insights into elasmobranch evolution and the origin of vertebrates.</title>
        <authorList>
            <person name="Hara Y"/>
            <person name="Yamaguchi K"/>
            <person name="Onimaru K"/>
            <person name="Kadota M"/>
            <person name="Koyanagi M"/>
            <person name="Keeley SD"/>
            <person name="Tatsumi K"/>
            <person name="Tanaka K"/>
            <person name="Motone F"/>
            <person name="Kageyama Y"/>
            <person name="Nozu R"/>
            <person name="Adachi N"/>
            <person name="Nishimura O"/>
            <person name="Nakagawa R"/>
            <person name="Tanegashima C"/>
            <person name="Kiyatake I"/>
            <person name="Matsumoto R"/>
            <person name="Murakumo K"/>
            <person name="Nishida K"/>
            <person name="Terakita A"/>
            <person name="Kuratani S"/>
            <person name="Sato K"/>
            <person name="Hyodo S Kuraku.S."/>
        </authorList>
    </citation>
    <scope>NUCLEOTIDE SEQUENCE [LARGE SCALE GENOMIC DNA]</scope>
</reference>
<sequence length="112" mass="12249">IPDIDQDPAQDPNNQGEDEFEEAELERPGFTGKAAGLKEQQLLGKSDPEAVNVASKEGDEAVDEYQEDQEAENEDNGGEMEDDPEDPHLIRQDANGDDAGLADDEGNKEDDY</sequence>
<dbReference type="AlphaFoldDB" id="A0A401PZX9"/>
<evidence type="ECO:0000313" key="3">
    <source>
        <dbReference type="Proteomes" id="UP000288216"/>
    </source>
</evidence>
<accession>A0A401PZX9</accession>
<evidence type="ECO:0000313" key="2">
    <source>
        <dbReference type="EMBL" id="GCB78681.1"/>
    </source>
</evidence>
<organism evidence="2 3">
    <name type="scientific">Scyliorhinus torazame</name>
    <name type="common">Cloudy catshark</name>
    <name type="synonym">Catulus torazame</name>
    <dbReference type="NCBI Taxonomy" id="75743"/>
    <lineage>
        <taxon>Eukaryota</taxon>
        <taxon>Metazoa</taxon>
        <taxon>Chordata</taxon>
        <taxon>Craniata</taxon>
        <taxon>Vertebrata</taxon>
        <taxon>Chondrichthyes</taxon>
        <taxon>Elasmobranchii</taxon>
        <taxon>Galeomorphii</taxon>
        <taxon>Galeoidea</taxon>
        <taxon>Carcharhiniformes</taxon>
        <taxon>Scyliorhinidae</taxon>
        <taxon>Scyliorhinus</taxon>
    </lineage>
</organism>
<name>A0A401PZX9_SCYTO</name>
<proteinExistence type="predicted"/>
<gene>
    <name evidence="2" type="ORF">scyTo_0016854</name>
</gene>
<dbReference type="OrthoDB" id="9397962at2759"/>
<dbReference type="Proteomes" id="UP000288216">
    <property type="component" value="Unassembled WGS sequence"/>
</dbReference>
<feature type="non-terminal residue" evidence="2">
    <location>
        <position position="1"/>
    </location>
</feature>
<evidence type="ECO:0000256" key="1">
    <source>
        <dbReference type="SAM" id="MobiDB-lite"/>
    </source>
</evidence>
<feature type="region of interest" description="Disordered" evidence="1">
    <location>
        <begin position="1"/>
        <end position="112"/>
    </location>
</feature>